<dbReference type="Pfam" id="PF05118">
    <property type="entry name" value="Asp_Arg_Hydrox"/>
    <property type="match status" value="1"/>
</dbReference>
<evidence type="ECO:0000259" key="4">
    <source>
        <dbReference type="Pfam" id="PF05118"/>
    </source>
</evidence>
<keyword evidence="3" id="KW-0560">Oxidoreductase</keyword>
<evidence type="ECO:0000313" key="5">
    <source>
        <dbReference type="EMBL" id="QDU65496.1"/>
    </source>
</evidence>
<dbReference type="KEGG" id="pbap:Pla133_05610"/>
<comment type="similarity">
    <text evidence="1">Belongs to the aspartyl/asparaginyl beta-hydroxylase family.</text>
</comment>
<dbReference type="InterPro" id="IPR027443">
    <property type="entry name" value="IPNS-like_sf"/>
</dbReference>
<reference evidence="5 6" key="1">
    <citation type="submission" date="2019-02" db="EMBL/GenBank/DDBJ databases">
        <title>Deep-cultivation of Planctomycetes and their phenomic and genomic characterization uncovers novel biology.</title>
        <authorList>
            <person name="Wiegand S."/>
            <person name="Jogler M."/>
            <person name="Boedeker C."/>
            <person name="Pinto D."/>
            <person name="Vollmers J."/>
            <person name="Rivas-Marin E."/>
            <person name="Kohn T."/>
            <person name="Peeters S.H."/>
            <person name="Heuer A."/>
            <person name="Rast P."/>
            <person name="Oberbeckmann S."/>
            <person name="Bunk B."/>
            <person name="Jeske O."/>
            <person name="Meyerdierks A."/>
            <person name="Storesund J.E."/>
            <person name="Kallscheuer N."/>
            <person name="Luecker S."/>
            <person name="Lage O.M."/>
            <person name="Pohl T."/>
            <person name="Merkel B.J."/>
            <person name="Hornburger P."/>
            <person name="Mueller R.-W."/>
            <person name="Bruemmer F."/>
            <person name="Labrenz M."/>
            <person name="Spormann A.M."/>
            <person name="Op den Camp H."/>
            <person name="Overmann J."/>
            <person name="Amann R."/>
            <person name="Jetten M.S.M."/>
            <person name="Mascher T."/>
            <person name="Medema M.H."/>
            <person name="Devos D.P."/>
            <person name="Kaster A.-K."/>
            <person name="Ovreas L."/>
            <person name="Rohde M."/>
            <person name="Galperin M.Y."/>
            <person name="Jogler C."/>
        </authorList>
    </citation>
    <scope>NUCLEOTIDE SEQUENCE [LARGE SCALE GENOMIC DNA]</scope>
    <source>
        <strain evidence="5 6">Pla133</strain>
    </source>
</reference>
<dbReference type="Proteomes" id="UP000316921">
    <property type="component" value="Chromosome"/>
</dbReference>
<dbReference type="PANTHER" id="PTHR46332:SF5">
    <property type="entry name" value="ASPARTATE BETA-HYDROXYLASE DOMAIN CONTAINING 2"/>
    <property type="match status" value="1"/>
</dbReference>
<evidence type="ECO:0000313" key="6">
    <source>
        <dbReference type="Proteomes" id="UP000316921"/>
    </source>
</evidence>
<dbReference type="InterPro" id="IPR007803">
    <property type="entry name" value="Asp/Arg/Pro-Hydrxlase"/>
</dbReference>
<dbReference type="RefSeq" id="WP_145062170.1">
    <property type="nucleotide sequence ID" value="NZ_CP036287.1"/>
</dbReference>
<dbReference type="SUPFAM" id="SSF51197">
    <property type="entry name" value="Clavaminate synthase-like"/>
    <property type="match status" value="1"/>
</dbReference>
<dbReference type="Gene3D" id="2.60.120.330">
    <property type="entry name" value="B-lactam Antibiotic, Isopenicillin N Synthase, Chain"/>
    <property type="match status" value="1"/>
</dbReference>
<proteinExistence type="inferred from homology"/>
<protein>
    <submittedName>
        <fullName evidence="5">Aspartyl/Asparaginyl beta-hydroxylase</fullName>
    </submittedName>
</protein>
<sequence length="258" mass="29102">MGQHKDEALLEVDRGPAKRAALWVAHTVLHGLERVIAAFSKVDTSPFIDPAPFTWEPGVSGGWPAIRAELDTLLERRDELPNFQEISPDQELITQDDDWKTFFFCAYGMVAQKNCELCPQTWALIKDVPGLKLAMFSILSPGKHIPAHRGPFKGVVRYHLPLIVPEPAEGCRIKVGGETHVWREREGVFFDDSYVHEVWNETDGLRAVLFLDIERPVGFPASLLNSAIIKAITLSPLVRDVKRNQEQWEQRFEAGARA</sequence>
<name>A0A518BEV1_9BACT</name>
<keyword evidence="2" id="KW-0223">Dioxygenase</keyword>
<dbReference type="InterPro" id="IPR051821">
    <property type="entry name" value="Asp/Asn_beta-hydroxylase"/>
</dbReference>
<dbReference type="PANTHER" id="PTHR46332">
    <property type="entry name" value="ASPARTATE BETA-HYDROXYLASE DOMAIN-CONTAINING PROTEIN 2"/>
    <property type="match status" value="1"/>
</dbReference>
<dbReference type="EMBL" id="CP036287">
    <property type="protein sequence ID" value="QDU65496.1"/>
    <property type="molecule type" value="Genomic_DNA"/>
</dbReference>
<keyword evidence="6" id="KW-1185">Reference proteome</keyword>
<evidence type="ECO:0000256" key="2">
    <source>
        <dbReference type="ARBA" id="ARBA00022964"/>
    </source>
</evidence>
<evidence type="ECO:0000256" key="1">
    <source>
        <dbReference type="ARBA" id="ARBA00007730"/>
    </source>
</evidence>
<evidence type="ECO:0000256" key="3">
    <source>
        <dbReference type="ARBA" id="ARBA00023002"/>
    </source>
</evidence>
<feature type="domain" description="Aspartyl/asparaginy/proline hydroxylase" evidence="4">
    <location>
        <begin position="63"/>
        <end position="216"/>
    </location>
</feature>
<gene>
    <name evidence="5" type="ORF">Pla133_05610</name>
</gene>
<accession>A0A518BEV1</accession>
<organism evidence="5 6">
    <name type="scientific">Engelhardtia mirabilis</name>
    <dbReference type="NCBI Taxonomy" id="2528011"/>
    <lineage>
        <taxon>Bacteria</taxon>
        <taxon>Pseudomonadati</taxon>
        <taxon>Planctomycetota</taxon>
        <taxon>Planctomycetia</taxon>
        <taxon>Planctomycetia incertae sedis</taxon>
        <taxon>Engelhardtia</taxon>
    </lineage>
</organism>
<dbReference type="AlphaFoldDB" id="A0A518BEV1"/>
<dbReference type="GO" id="GO:0051213">
    <property type="term" value="F:dioxygenase activity"/>
    <property type="evidence" value="ECO:0007669"/>
    <property type="project" value="UniProtKB-KW"/>
</dbReference>